<dbReference type="CDD" id="cd16922">
    <property type="entry name" value="HATPase_EvgS-ArcB-TorS-like"/>
    <property type="match status" value="1"/>
</dbReference>
<dbReference type="PRINTS" id="PR00344">
    <property type="entry name" value="BCTRLSENSOR"/>
</dbReference>
<feature type="domain" description="PAS" evidence="8">
    <location>
        <begin position="287"/>
        <end position="360"/>
    </location>
</feature>
<dbReference type="InterPro" id="IPR005467">
    <property type="entry name" value="His_kinase_dom"/>
</dbReference>
<dbReference type="FunFam" id="3.30.565.10:FF:000010">
    <property type="entry name" value="Sensor histidine kinase RcsC"/>
    <property type="match status" value="1"/>
</dbReference>
<organism evidence="9 10">
    <name type="scientific">Teichococcus aestuarii</name>
    <dbReference type="NCBI Taxonomy" id="568898"/>
    <lineage>
        <taxon>Bacteria</taxon>
        <taxon>Pseudomonadati</taxon>
        <taxon>Pseudomonadota</taxon>
        <taxon>Alphaproteobacteria</taxon>
        <taxon>Acetobacterales</taxon>
        <taxon>Roseomonadaceae</taxon>
        <taxon>Roseomonas</taxon>
    </lineage>
</organism>
<evidence type="ECO:0000256" key="2">
    <source>
        <dbReference type="ARBA" id="ARBA00012438"/>
    </source>
</evidence>
<evidence type="ECO:0000259" key="8">
    <source>
        <dbReference type="PROSITE" id="PS50112"/>
    </source>
</evidence>
<dbReference type="InterPro" id="IPR011006">
    <property type="entry name" value="CheY-like_superfamily"/>
</dbReference>
<dbReference type="Gene3D" id="3.30.565.10">
    <property type="entry name" value="Histidine kinase-like ATPase, C-terminal domain"/>
    <property type="match status" value="1"/>
</dbReference>
<dbReference type="Gene3D" id="1.10.287.130">
    <property type="match status" value="1"/>
</dbReference>
<evidence type="ECO:0000256" key="5">
    <source>
        <dbReference type="PROSITE-ProRule" id="PRU00169"/>
    </source>
</evidence>
<dbReference type="GO" id="GO:0000155">
    <property type="term" value="F:phosphorelay sensor kinase activity"/>
    <property type="evidence" value="ECO:0007669"/>
    <property type="project" value="InterPro"/>
</dbReference>
<dbReference type="Pfam" id="PF12860">
    <property type="entry name" value="PAS_7"/>
    <property type="match status" value="1"/>
</dbReference>
<dbReference type="NCBIfam" id="TIGR00229">
    <property type="entry name" value="sensory_box"/>
    <property type="match status" value="1"/>
</dbReference>
<dbReference type="SMART" id="SM00387">
    <property type="entry name" value="HATPase_c"/>
    <property type="match status" value="1"/>
</dbReference>
<dbReference type="EC" id="2.7.13.3" evidence="2"/>
<dbReference type="InterPro" id="IPR000014">
    <property type="entry name" value="PAS"/>
</dbReference>
<dbReference type="PROSITE" id="PS50110">
    <property type="entry name" value="RESPONSE_REGULATORY"/>
    <property type="match status" value="1"/>
</dbReference>
<evidence type="ECO:0000256" key="3">
    <source>
        <dbReference type="ARBA" id="ARBA00022553"/>
    </source>
</evidence>
<dbReference type="SUPFAM" id="SSF55785">
    <property type="entry name" value="PYP-like sensor domain (PAS domain)"/>
    <property type="match status" value="2"/>
</dbReference>
<dbReference type="SMART" id="SM00091">
    <property type="entry name" value="PAS"/>
    <property type="match status" value="2"/>
</dbReference>
<dbReference type="PANTHER" id="PTHR45339:SF5">
    <property type="entry name" value="HISTIDINE KINASE"/>
    <property type="match status" value="1"/>
</dbReference>
<keyword evidence="3 5" id="KW-0597">Phosphoprotein</keyword>
<dbReference type="CDD" id="cd17546">
    <property type="entry name" value="REC_hyHK_CKI1_RcsC-like"/>
    <property type="match status" value="1"/>
</dbReference>
<dbReference type="InterPro" id="IPR001789">
    <property type="entry name" value="Sig_transdc_resp-reg_receiver"/>
</dbReference>
<dbReference type="SUPFAM" id="SSF55781">
    <property type="entry name" value="GAF domain-like"/>
    <property type="match status" value="1"/>
</dbReference>
<dbReference type="SUPFAM" id="SSF52172">
    <property type="entry name" value="CheY-like"/>
    <property type="match status" value="1"/>
</dbReference>
<dbReference type="OrthoDB" id="7991996at2"/>
<dbReference type="InterPro" id="IPR003661">
    <property type="entry name" value="HisK_dim/P_dom"/>
</dbReference>
<keyword evidence="4" id="KW-0902">Two-component regulatory system</keyword>
<dbReference type="Pfam" id="PF02518">
    <property type="entry name" value="HATPase_c"/>
    <property type="match status" value="1"/>
</dbReference>
<dbReference type="Proteomes" id="UP000245048">
    <property type="component" value="Unassembled WGS sequence"/>
</dbReference>
<accession>A0A2U1UZ41</accession>
<reference evidence="10" key="1">
    <citation type="submission" date="2017-10" db="EMBL/GenBank/DDBJ databases">
        <authorList>
            <person name="Toshchakov S.V."/>
            <person name="Goeva M.A."/>
        </authorList>
    </citation>
    <scope>NUCLEOTIDE SEQUENCE [LARGE SCALE GENOMIC DNA]</scope>
    <source>
        <strain evidence="10">JR1/69-1-13</strain>
    </source>
</reference>
<dbReference type="PROSITE" id="PS50112">
    <property type="entry name" value="PAS"/>
    <property type="match status" value="2"/>
</dbReference>
<gene>
    <name evidence="9" type="ORF">CR165_20820</name>
</gene>
<dbReference type="InterPro" id="IPR004358">
    <property type="entry name" value="Sig_transdc_His_kin-like_C"/>
</dbReference>
<dbReference type="SMART" id="SM00388">
    <property type="entry name" value="HisKA"/>
    <property type="match status" value="1"/>
</dbReference>
<comment type="catalytic activity">
    <reaction evidence="1">
        <text>ATP + protein L-histidine = ADP + protein N-phospho-L-histidine.</text>
        <dbReference type="EC" id="2.7.13.3"/>
    </reaction>
</comment>
<feature type="domain" description="Histidine kinase" evidence="6">
    <location>
        <begin position="435"/>
        <end position="652"/>
    </location>
</feature>
<dbReference type="SUPFAM" id="SSF47384">
    <property type="entry name" value="Homodimeric domain of signal transducing histidine kinase"/>
    <property type="match status" value="1"/>
</dbReference>
<evidence type="ECO:0000259" key="7">
    <source>
        <dbReference type="PROSITE" id="PS50110"/>
    </source>
</evidence>
<dbReference type="CDD" id="cd00082">
    <property type="entry name" value="HisKA"/>
    <property type="match status" value="1"/>
</dbReference>
<feature type="modified residue" description="4-aspartylphosphate" evidence="5">
    <location>
        <position position="832"/>
    </location>
</feature>
<evidence type="ECO:0000259" key="6">
    <source>
        <dbReference type="PROSITE" id="PS50109"/>
    </source>
</evidence>
<evidence type="ECO:0000256" key="1">
    <source>
        <dbReference type="ARBA" id="ARBA00000085"/>
    </source>
</evidence>
<protein>
    <recommendedName>
        <fullName evidence="2">histidine kinase</fullName>
        <ecNumber evidence="2">2.7.13.3</ecNumber>
    </recommendedName>
</protein>
<dbReference type="PANTHER" id="PTHR45339">
    <property type="entry name" value="HYBRID SIGNAL TRANSDUCTION HISTIDINE KINASE J"/>
    <property type="match status" value="1"/>
</dbReference>
<dbReference type="AlphaFoldDB" id="A0A2U1UZ41"/>
<dbReference type="SMART" id="SM00448">
    <property type="entry name" value="REC"/>
    <property type="match status" value="1"/>
</dbReference>
<dbReference type="Pfam" id="PF00512">
    <property type="entry name" value="HisKA"/>
    <property type="match status" value="1"/>
</dbReference>
<dbReference type="SUPFAM" id="SSF55874">
    <property type="entry name" value="ATPase domain of HSP90 chaperone/DNA topoisomerase II/histidine kinase"/>
    <property type="match status" value="1"/>
</dbReference>
<dbReference type="PROSITE" id="PS50109">
    <property type="entry name" value="HIS_KIN"/>
    <property type="match status" value="1"/>
</dbReference>
<dbReference type="InterPro" id="IPR036097">
    <property type="entry name" value="HisK_dim/P_sf"/>
</dbReference>
<dbReference type="Pfam" id="PF00072">
    <property type="entry name" value="Response_reg"/>
    <property type="match status" value="1"/>
</dbReference>
<keyword evidence="10" id="KW-1185">Reference proteome</keyword>
<feature type="domain" description="Response regulatory" evidence="7">
    <location>
        <begin position="783"/>
        <end position="900"/>
    </location>
</feature>
<dbReference type="RefSeq" id="WP_109518874.1">
    <property type="nucleotide sequence ID" value="NZ_PDOA01000022.1"/>
</dbReference>
<evidence type="ECO:0000256" key="4">
    <source>
        <dbReference type="ARBA" id="ARBA00023012"/>
    </source>
</evidence>
<dbReference type="EMBL" id="PDOA01000022">
    <property type="protein sequence ID" value="PWC26907.1"/>
    <property type="molecule type" value="Genomic_DNA"/>
</dbReference>
<evidence type="ECO:0000313" key="10">
    <source>
        <dbReference type="Proteomes" id="UP000245048"/>
    </source>
</evidence>
<dbReference type="CDD" id="cd00130">
    <property type="entry name" value="PAS"/>
    <property type="match status" value="1"/>
</dbReference>
<dbReference type="InterPro" id="IPR035965">
    <property type="entry name" value="PAS-like_dom_sf"/>
</dbReference>
<evidence type="ECO:0000313" key="9">
    <source>
        <dbReference type="EMBL" id="PWC26907.1"/>
    </source>
</evidence>
<comment type="caution">
    <text evidence="9">The sequence shown here is derived from an EMBL/GenBank/DDBJ whole genome shotgun (WGS) entry which is preliminary data.</text>
</comment>
<dbReference type="Gene3D" id="3.40.50.2300">
    <property type="match status" value="1"/>
</dbReference>
<sequence length="905" mass="95956">MIIAPLNPREAALLAGLRALPLVAAAREPEFDGLTEAARAVLGGTAAAILLLGPKGEMYRKAWSGPPQPAAEALALALGTAACAGCAVPGEPEPADGLALVLREPGGAPLGALCVLAEAGLRPTPQQRSALDALADVAATLLLQRRRLMMAENRLYLYSVSFDGLLESLPEGVAVLNDQGGLALVNDRFFVLSGLSKSRLLSRSAPGTAVLRWLGGLGALGEEKCALRRWRAVRETGQPLGWQGEVANNTWLAVRILPVEGGGHAIILRDITDEVLAEREARALRAMNAQLRSAVEAASCGVLLLEGPPGSPRLLWANPAFTAITGFTAEELRRRGVRALLRPASLAGGLRPLAEAMRHGRGGVSELAARRKDGSACWLRTHVAPVPAAPEGDSAPRWVVVQSDTTDFHALVLAQEAARRGAEEASRAKSEFLATVSHEVRTPLNGVSGMAALLLETPLTPLQRRYAQVAQQSAGLLLSVVNDLLDSTRLEAGRLELERIPFMLEEVVEDMLDLLSPAAQEKGIELALDLPPGLHGRRLGDPTRFSQVLLNLLGNAVKFTAQGSVVVSLREEEDQRLLLRVADTGPGLDARSVARMFERFAQGDSSVARLYGGSGLGLPIARQLVELMGGQIGVETTPGAGSTFWCRIPLPRAAAPPTLPRSRPGASLLLVEPPGPGRALLAERLRELGLAVTVCCPGAEWPRGARFDRVMADLSVPVARLPREVPRIRLCVAGQPGERGCFNLARPVRYGALLRALEPLLVLEGAQGMAAPQPPPRMKLLGHVLLAEDNGVNREIVRLHLQASGLRVTEAWEGGQAVAAAMAERFDLILMDLEMPGMDGPEAIRRIRALGGHNATVPIMALTAHGREAALALLASCGVEHYLTKPVGAGDLLARIAQLMALPSR</sequence>
<dbReference type="Pfam" id="PF13426">
    <property type="entry name" value="PAS_9"/>
    <property type="match status" value="1"/>
</dbReference>
<feature type="domain" description="PAS" evidence="8">
    <location>
        <begin position="165"/>
        <end position="204"/>
    </location>
</feature>
<dbReference type="InterPro" id="IPR003594">
    <property type="entry name" value="HATPase_dom"/>
</dbReference>
<dbReference type="Gene3D" id="3.30.450.20">
    <property type="entry name" value="PAS domain"/>
    <property type="match status" value="2"/>
</dbReference>
<name>A0A2U1UZ41_9PROT</name>
<dbReference type="InterPro" id="IPR036890">
    <property type="entry name" value="HATPase_C_sf"/>
</dbReference>
<proteinExistence type="predicted"/>